<protein>
    <submittedName>
        <fullName evidence="1">Uncharacterized protein</fullName>
    </submittedName>
</protein>
<comment type="caution">
    <text evidence="1">The sequence shown here is derived from an EMBL/GenBank/DDBJ whole genome shotgun (WGS) entry which is preliminary data.</text>
</comment>
<reference evidence="1" key="1">
    <citation type="journal article" date="2020" name="mSystems">
        <title>Genome- and Community-Level Interaction Insights into Carbon Utilization and Element Cycling Functions of Hydrothermarchaeota in Hydrothermal Sediment.</title>
        <authorList>
            <person name="Zhou Z."/>
            <person name="Liu Y."/>
            <person name="Xu W."/>
            <person name="Pan J."/>
            <person name="Luo Z.H."/>
            <person name="Li M."/>
        </authorList>
    </citation>
    <scope>NUCLEOTIDE SEQUENCE [LARGE SCALE GENOMIC DNA]</scope>
    <source>
        <strain evidence="1">SpSt-1088</strain>
    </source>
</reference>
<evidence type="ECO:0000313" key="1">
    <source>
        <dbReference type="EMBL" id="HHR33851.1"/>
    </source>
</evidence>
<proteinExistence type="predicted"/>
<gene>
    <name evidence="1" type="ORF">ENM46_02775</name>
</gene>
<dbReference type="EMBL" id="DRXW01000175">
    <property type="protein sequence ID" value="HHR33851.1"/>
    <property type="molecule type" value="Genomic_DNA"/>
</dbReference>
<dbReference type="AlphaFoldDB" id="A0A7C5Y8E6"/>
<sequence length="135" mass="15796">MHSSQGSHAISKEKLNQLIEKFGKLSRYYVVVIPSNAEYRYDFTEKLYVFVKNRGGDIYPTYFGVEDVLVPLATVMHERGIYLDEMSDEELEALINEVLDVMESVEYPKDEKDITNILRGYFMGKDKIEHEHKHE</sequence>
<organism evidence="1">
    <name type="scientific">Fervidobacterium nodosum</name>
    <dbReference type="NCBI Taxonomy" id="2424"/>
    <lineage>
        <taxon>Bacteria</taxon>
        <taxon>Thermotogati</taxon>
        <taxon>Thermotogota</taxon>
        <taxon>Thermotogae</taxon>
        <taxon>Thermotogales</taxon>
        <taxon>Fervidobacteriaceae</taxon>
        <taxon>Fervidobacterium</taxon>
    </lineage>
</organism>
<name>A0A7C5Y8E6_9BACT</name>
<accession>A0A7C5Y8E6</accession>